<evidence type="ECO:0000313" key="1">
    <source>
        <dbReference type="EMBL" id="QPB10580.1"/>
    </source>
</evidence>
<name>A0A7S7YC42_9CAUD</name>
<dbReference type="Proteomes" id="UP000605974">
    <property type="component" value="Segment"/>
</dbReference>
<protein>
    <submittedName>
        <fullName evidence="1">Uncharacterized protein</fullName>
    </submittedName>
</protein>
<evidence type="ECO:0000313" key="2">
    <source>
        <dbReference type="Proteomes" id="UP000605974"/>
    </source>
</evidence>
<accession>A0A7S7YC42</accession>
<reference evidence="1" key="1">
    <citation type="submission" date="2020-10" db="EMBL/GenBank/DDBJ databases">
        <authorList>
            <person name="Ni P."/>
        </authorList>
    </citation>
    <scope>NUCLEOTIDE SEQUENCE</scope>
</reference>
<sequence length="374" mass="41503">MYNTPAKDKGIVVGQVVRLTKDYATSWKAGDLVRMTIDDNTNEPRFEHCVHGRGRYIGLQHIEVIAPAPVAVPPAPPVAGGFRFDVQNSLLESLLSLSSPARMITIEGQEAQTTEENAMQYTTLQKQALDCFVTMYNRAEQVRNGDSISDSLFYVGYGICDNIGRTKPAGASTDTLSTVKDNLIRRTPSYSGNYHYPVSCPDNPGDIDAADSAWGNHNNKWTGAYGANRLKQLAELIELVKTVWDDKLGQDQTPAARVGLIEGVSIVQWRRDLEHMYRFVADDRSSDPYFERLDGGDRRSIDLRYITILPMPSVENDSRSVAEFLEAIKAEQDQAKAITAQIEALKKALSGTSTAIAMLDYGLRTVHKVQRLDK</sequence>
<proteinExistence type="predicted"/>
<keyword evidence="2" id="KW-1185">Reference proteome</keyword>
<gene>
    <name evidence="1" type="ORF">PN09_159</name>
</gene>
<organism evidence="1 2">
    <name type="scientific">Pseudomonas phage PN09</name>
    <dbReference type="NCBI Taxonomy" id="2782564"/>
    <lineage>
        <taxon>Viruses</taxon>
        <taxon>Duplodnaviria</taxon>
        <taxon>Heunggongvirae</taxon>
        <taxon>Uroviricota</taxon>
        <taxon>Caudoviricetes</taxon>
        <taxon>Vandenendeviridae</taxon>
        <taxon>Gorskivirinae</taxon>
        <taxon>Otagovirus</taxon>
        <taxon>Otagovirus PN09</taxon>
    </lineage>
</organism>
<dbReference type="EMBL" id="MW175491">
    <property type="protein sequence ID" value="QPB10580.1"/>
    <property type="molecule type" value="Genomic_DNA"/>
</dbReference>